<evidence type="ECO:0000256" key="12">
    <source>
        <dbReference type="HAMAP-Rule" id="MF_01014"/>
    </source>
</evidence>
<keyword evidence="16" id="KW-1185">Reference proteome</keyword>
<dbReference type="KEGG" id="hsd:SD1D_1049"/>
<evidence type="ECO:0000256" key="14">
    <source>
        <dbReference type="RuleBase" id="RU003658"/>
    </source>
</evidence>
<name>A0A0K8J541_9FIRM</name>
<dbReference type="FunFam" id="3.20.20.70:FF:000009">
    <property type="entry name" value="1-(5-phosphoribosyl)-5-[(5-phosphoribosylamino)methylideneamino] imidazole-4-carboxamide isomerase"/>
    <property type="match status" value="1"/>
</dbReference>
<evidence type="ECO:0000313" key="15">
    <source>
        <dbReference type="EMBL" id="CUH92595.1"/>
    </source>
</evidence>
<dbReference type="AlphaFoldDB" id="A0A0K8J541"/>
<keyword evidence="8 12" id="KW-0028">Amino-acid biosynthesis</keyword>
<dbReference type="Gene3D" id="3.20.20.70">
    <property type="entry name" value="Aldolase class I"/>
    <property type="match status" value="1"/>
</dbReference>
<comment type="pathway">
    <text evidence="3 12 14">Amino-acid biosynthesis; L-histidine biosynthesis; L-histidine from 5-phospho-alpha-D-ribose 1-diphosphate: step 4/9.</text>
</comment>
<protein>
    <recommendedName>
        <fullName evidence="6 12">1-(5-phosphoribosyl)-5-[(5-phosphoribosylamino)methylideneamino] imidazole-4-carboxamide isomerase</fullName>
        <ecNumber evidence="5 12">5.3.1.16</ecNumber>
    </recommendedName>
    <alternativeName>
        <fullName evidence="11 12">Phosphoribosylformimino-5-aminoimidazole carboxamide ribotide isomerase</fullName>
    </alternativeName>
</protein>
<evidence type="ECO:0000256" key="11">
    <source>
        <dbReference type="ARBA" id="ARBA00030547"/>
    </source>
</evidence>
<evidence type="ECO:0000256" key="8">
    <source>
        <dbReference type="ARBA" id="ARBA00022605"/>
    </source>
</evidence>
<dbReference type="InterPro" id="IPR006063">
    <property type="entry name" value="HisA_bact_arch"/>
</dbReference>
<evidence type="ECO:0000256" key="3">
    <source>
        <dbReference type="ARBA" id="ARBA00005133"/>
    </source>
</evidence>
<reference evidence="16" key="1">
    <citation type="submission" date="2015-09" db="EMBL/GenBank/DDBJ databases">
        <authorList>
            <person name="Wibberg D."/>
        </authorList>
    </citation>
    <scope>NUCLEOTIDE SEQUENCE [LARGE SCALE GENOMIC DNA]</scope>
    <source>
        <strain evidence="16">SD1D</strain>
    </source>
</reference>
<evidence type="ECO:0000256" key="6">
    <source>
        <dbReference type="ARBA" id="ARBA00018464"/>
    </source>
</evidence>
<evidence type="ECO:0000256" key="9">
    <source>
        <dbReference type="ARBA" id="ARBA00023102"/>
    </source>
</evidence>
<dbReference type="OrthoDB" id="9807749at2"/>
<dbReference type="EC" id="5.3.1.16" evidence="5 12"/>
<feature type="active site" description="Proton acceptor" evidence="12">
    <location>
        <position position="8"/>
    </location>
</feature>
<evidence type="ECO:0000256" key="10">
    <source>
        <dbReference type="ARBA" id="ARBA00023235"/>
    </source>
</evidence>
<dbReference type="NCBIfam" id="TIGR00007">
    <property type="entry name" value="1-(5-phosphoribosyl)-5-[(5-phosphoribosylamino)methylideneamino]imidazole-4-carboxamide isomerase"/>
    <property type="match status" value="1"/>
</dbReference>
<comment type="similarity">
    <text evidence="4 12 13">Belongs to the HisA/HisF family.</text>
</comment>
<dbReference type="GO" id="GO:0003949">
    <property type="term" value="F:1-(5-phosphoribosyl)-5-[(5-phosphoribosylamino)methylideneamino]imidazole-4-carboxamide isomerase activity"/>
    <property type="evidence" value="ECO:0007669"/>
    <property type="project" value="UniProtKB-UniRule"/>
</dbReference>
<dbReference type="InterPro" id="IPR023016">
    <property type="entry name" value="HisA/PriA"/>
</dbReference>
<gene>
    <name evidence="12 15" type="primary">hisA</name>
    <name evidence="15" type="ORF">SD1D_1049</name>
</gene>
<evidence type="ECO:0000256" key="7">
    <source>
        <dbReference type="ARBA" id="ARBA00022490"/>
    </source>
</evidence>
<dbReference type="Pfam" id="PF00977">
    <property type="entry name" value="His_biosynth"/>
    <property type="match status" value="1"/>
</dbReference>
<keyword evidence="7 12" id="KW-0963">Cytoplasm</keyword>
<dbReference type="HAMAP" id="MF_01014">
    <property type="entry name" value="HisA"/>
    <property type="match status" value="1"/>
</dbReference>
<keyword evidence="9 12" id="KW-0368">Histidine biosynthesis</keyword>
<comment type="catalytic activity">
    <reaction evidence="1 12 14">
        <text>1-(5-phospho-beta-D-ribosyl)-5-[(5-phospho-beta-D-ribosylamino)methylideneamino]imidazole-4-carboxamide = 5-[(5-phospho-1-deoxy-D-ribulos-1-ylimino)methylamino]-1-(5-phospho-beta-D-ribosyl)imidazole-4-carboxamide</text>
        <dbReference type="Rhea" id="RHEA:15469"/>
        <dbReference type="ChEBI" id="CHEBI:58435"/>
        <dbReference type="ChEBI" id="CHEBI:58525"/>
        <dbReference type="EC" id="5.3.1.16"/>
    </reaction>
</comment>
<dbReference type="InterPro" id="IPR011060">
    <property type="entry name" value="RibuloseP-bd_barrel"/>
</dbReference>
<evidence type="ECO:0000256" key="4">
    <source>
        <dbReference type="ARBA" id="ARBA00009667"/>
    </source>
</evidence>
<dbReference type="PANTHER" id="PTHR43090">
    <property type="entry name" value="1-(5-PHOSPHORIBOSYL)-5-[(5-PHOSPHORIBOSYLAMINO)METHYLIDENEAMINO] IMIDAZOLE-4-CARBOXAMIDE ISOMERASE"/>
    <property type="match status" value="1"/>
</dbReference>
<dbReference type="InterPro" id="IPR006062">
    <property type="entry name" value="His_biosynth"/>
</dbReference>
<dbReference type="GO" id="GO:0000105">
    <property type="term" value="P:L-histidine biosynthetic process"/>
    <property type="evidence" value="ECO:0007669"/>
    <property type="project" value="UniProtKB-UniRule"/>
</dbReference>
<evidence type="ECO:0000256" key="2">
    <source>
        <dbReference type="ARBA" id="ARBA00004496"/>
    </source>
</evidence>
<proteinExistence type="inferred from homology"/>
<dbReference type="InterPro" id="IPR013785">
    <property type="entry name" value="Aldolase_TIM"/>
</dbReference>
<dbReference type="RefSeq" id="WP_058257950.1">
    <property type="nucleotide sequence ID" value="NZ_DUPS01000029.1"/>
</dbReference>
<dbReference type="UniPathway" id="UPA00031">
    <property type="reaction ID" value="UER00009"/>
</dbReference>
<accession>A0A0K8J541</accession>
<dbReference type="PANTHER" id="PTHR43090:SF2">
    <property type="entry name" value="1-(5-PHOSPHORIBOSYL)-5-[(5-PHOSPHORIBOSYLAMINO)METHYLIDENEAMINO] IMIDAZOLE-4-CARBOXAMIDE ISOMERASE"/>
    <property type="match status" value="1"/>
</dbReference>
<evidence type="ECO:0000256" key="13">
    <source>
        <dbReference type="RuleBase" id="RU003657"/>
    </source>
</evidence>
<feature type="active site" description="Proton donor" evidence="12">
    <location>
        <position position="130"/>
    </location>
</feature>
<evidence type="ECO:0000313" key="16">
    <source>
        <dbReference type="Proteomes" id="UP000196053"/>
    </source>
</evidence>
<dbReference type="InterPro" id="IPR044524">
    <property type="entry name" value="Isoase_HisA-like"/>
</dbReference>
<dbReference type="GO" id="GO:0005737">
    <property type="term" value="C:cytoplasm"/>
    <property type="evidence" value="ECO:0007669"/>
    <property type="project" value="UniProtKB-SubCell"/>
</dbReference>
<comment type="subcellular location">
    <subcellularLocation>
        <location evidence="2 12 14">Cytoplasm</location>
    </subcellularLocation>
</comment>
<keyword evidence="10 12" id="KW-0413">Isomerase</keyword>
<dbReference type="EMBL" id="LN879430">
    <property type="protein sequence ID" value="CUH92595.1"/>
    <property type="molecule type" value="Genomic_DNA"/>
</dbReference>
<dbReference type="CDD" id="cd04732">
    <property type="entry name" value="HisA"/>
    <property type="match status" value="1"/>
</dbReference>
<evidence type="ECO:0000256" key="5">
    <source>
        <dbReference type="ARBA" id="ARBA00012550"/>
    </source>
</evidence>
<dbReference type="Proteomes" id="UP000196053">
    <property type="component" value="Chromosome I"/>
</dbReference>
<dbReference type="GO" id="GO:0000162">
    <property type="term" value="P:L-tryptophan biosynthetic process"/>
    <property type="evidence" value="ECO:0007669"/>
    <property type="project" value="TreeGrafter"/>
</dbReference>
<sequence>MKLFPAIDIKNGQCVRLRQGSFRDVLVYSDTPIKVAKEWEACGASFIHVVDLDGALVGHSVNEDVIKEIVQNINIPIQLGGGIRSIKDIENKLNLGIDRVIIGTKAATDPGFMKEAVGLFGSDRIIAGIDAKDGVVAVEGWERLSHYNAVSLALEMKKVGVKTIIYTDIAKDGMLQGPNLPYTAEMVEETGLNIIASGGISSLKDLETLSEINVYGAIIGKALYEKKIDLKKAVELFE</sequence>
<organism evidence="15 16">
    <name type="scientific">Herbinix luporum</name>
    <dbReference type="NCBI Taxonomy" id="1679721"/>
    <lineage>
        <taxon>Bacteria</taxon>
        <taxon>Bacillati</taxon>
        <taxon>Bacillota</taxon>
        <taxon>Clostridia</taxon>
        <taxon>Lachnospirales</taxon>
        <taxon>Lachnospiraceae</taxon>
        <taxon>Herbinix</taxon>
    </lineage>
</organism>
<dbReference type="SUPFAM" id="SSF51366">
    <property type="entry name" value="Ribulose-phoshate binding barrel"/>
    <property type="match status" value="1"/>
</dbReference>
<evidence type="ECO:0000256" key="1">
    <source>
        <dbReference type="ARBA" id="ARBA00000901"/>
    </source>
</evidence>
<dbReference type="NCBIfam" id="NF010112">
    <property type="entry name" value="PRK13585.1"/>
    <property type="match status" value="1"/>
</dbReference>